<feature type="domain" description="Histidine kinase/HSP90-like ATPase" evidence="6">
    <location>
        <begin position="493"/>
        <end position="582"/>
    </location>
</feature>
<sequence>MTSRTPHPDATGPAPAAPSPLAGMRLTELLGEVQERLAAVARSQERVQDLLDAFLSVSSGLDLDATLRQIVEAATGLVDARYGALGVLRPGGGLGAFITVGIDAELAARMGHLPEGKGVLGQLITDSHPLRITDLGTHPASVGMPAHHPPMRSFLGVPVLVRGEVFGNLYMTEKRTHTTDEREGAFTAEDEAVLTALAGAAGIAIDNARLYAEGEVRRRWLTAVADVRAALLGGLSPEASFQLVVDRVAELTDADGTWLVRAADDAERFRVEAQRGAELEDLTGTTLGVADSPVLAAVAGADGVVTLDLTGVDYRGPNAHVAWGPSLAVPLRGADSQTAVVIACRRGGRDPFDPALGPLISSFADQVALALDMAVRQQVARQLDVYEDRDRIARDLHDHVIQRLFAAGLSLQAATGRVRDVAVQQRLRGVIDQLDETVRDIRTTIFDLHTTDGGNQQDSLRRRVLDIVTAGAGDDLHPTVRMSGAVDALVTGELAVDVEAVVREGVSNAARHSGARHVTVTLDVADDVVLEVLDDGRGIAPTVARSGLRNLQERAGRWGGDSAVEALPDGGTRLRWCAPLPVPGRG</sequence>
<dbReference type="InterPro" id="IPR029016">
    <property type="entry name" value="GAF-like_dom_sf"/>
</dbReference>
<evidence type="ECO:0000256" key="2">
    <source>
        <dbReference type="ARBA" id="ARBA00022777"/>
    </source>
</evidence>
<evidence type="ECO:0000256" key="1">
    <source>
        <dbReference type="ARBA" id="ARBA00022679"/>
    </source>
</evidence>
<keyword evidence="2 7" id="KW-0418">Kinase</keyword>
<dbReference type="Gene3D" id="3.30.450.40">
    <property type="match status" value="2"/>
</dbReference>
<keyword evidence="8" id="KW-1185">Reference proteome</keyword>
<evidence type="ECO:0000313" key="8">
    <source>
        <dbReference type="Proteomes" id="UP000321490"/>
    </source>
</evidence>
<dbReference type="Gene3D" id="3.30.565.10">
    <property type="entry name" value="Histidine kinase-like ATPase, C-terminal domain"/>
    <property type="match status" value="1"/>
</dbReference>
<dbReference type="Pfam" id="PF13185">
    <property type="entry name" value="GAF_2"/>
    <property type="match status" value="2"/>
</dbReference>
<dbReference type="Pfam" id="PF02518">
    <property type="entry name" value="HATPase_c"/>
    <property type="match status" value="1"/>
</dbReference>
<dbReference type="SMART" id="SM00387">
    <property type="entry name" value="HATPase_c"/>
    <property type="match status" value="1"/>
</dbReference>
<dbReference type="GO" id="GO:0000155">
    <property type="term" value="F:phosphorelay sensor kinase activity"/>
    <property type="evidence" value="ECO:0007669"/>
    <property type="project" value="InterPro"/>
</dbReference>
<dbReference type="GO" id="GO:0016020">
    <property type="term" value="C:membrane"/>
    <property type="evidence" value="ECO:0007669"/>
    <property type="project" value="InterPro"/>
</dbReference>
<accession>A0A562IQ50</accession>
<feature type="compositionally biased region" description="Low complexity" evidence="4">
    <location>
        <begin position="8"/>
        <end position="20"/>
    </location>
</feature>
<evidence type="ECO:0000256" key="3">
    <source>
        <dbReference type="ARBA" id="ARBA00023012"/>
    </source>
</evidence>
<dbReference type="InterPro" id="IPR011712">
    <property type="entry name" value="Sig_transdc_His_kin_sub3_dim/P"/>
</dbReference>
<keyword evidence="3" id="KW-0902">Two-component regulatory system</keyword>
<organism evidence="7 8">
    <name type="scientific">Modestobacter roseus</name>
    <dbReference type="NCBI Taxonomy" id="1181884"/>
    <lineage>
        <taxon>Bacteria</taxon>
        <taxon>Bacillati</taxon>
        <taxon>Actinomycetota</taxon>
        <taxon>Actinomycetes</taxon>
        <taxon>Geodermatophilales</taxon>
        <taxon>Geodermatophilaceae</taxon>
        <taxon>Modestobacter</taxon>
    </lineage>
</organism>
<dbReference type="Gene3D" id="1.20.5.1930">
    <property type="match status" value="1"/>
</dbReference>
<dbReference type="SUPFAM" id="SSF55781">
    <property type="entry name" value="GAF domain-like"/>
    <property type="match status" value="2"/>
</dbReference>
<evidence type="ECO:0000313" key="7">
    <source>
        <dbReference type="EMBL" id="TWH73121.1"/>
    </source>
</evidence>
<dbReference type="SMART" id="SM00065">
    <property type="entry name" value="GAF"/>
    <property type="match status" value="2"/>
</dbReference>
<name>A0A562IQ50_9ACTN</name>
<proteinExistence type="predicted"/>
<reference evidence="7 8" key="1">
    <citation type="submission" date="2019-07" db="EMBL/GenBank/DDBJ databases">
        <title>R&amp;d 2014.</title>
        <authorList>
            <person name="Klenk H.-P."/>
        </authorList>
    </citation>
    <scope>NUCLEOTIDE SEQUENCE [LARGE SCALE GENOMIC DNA]</scope>
    <source>
        <strain evidence="7 8">DSM 45764</strain>
    </source>
</reference>
<dbReference type="InterPro" id="IPR003018">
    <property type="entry name" value="GAF"/>
</dbReference>
<feature type="region of interest" description="Disordered" evidence="4">
    <location>
        <begin position="1"/>
        <end position="20"/>
    </location>
</feature>
<evidence type="ECO:0000259" key="5">
    <source>
        <dbReference type="SMART" id="SM00065"/>
    </source>
</evidence>
<keyword evidence="1" id="KW-0808">Transferase</keyword>
<dbReference type="EMBL" id="VLKF01000001">
    <property type="protein sequence ID" value="TWH73121.1"/>
    <property type="molecule type" value="Genomic_DNA"/>
</dbReference>
<dbReference type="SUPFAM" id="SSF55874">
    <property type="entry name" value="ATPase domain of HSP90 chaperone/DNA topoisomerase II/histidine kinase"/>
    <property type="match status" value="1"/>
</dbReference>
<dbReference type="InterPro" id="IPR050482">
    <property type="entry name" value="Sensor_HK_TwoCompSys"/>
</dbReference>
<dbReference type="Pfam" id="PF07730">
    <property type="entry name" value="HisKA_3"/>
    <property type="match status" value="1"/>
</dbReference>
<feature type="domain" description="GAF" evidence="5">
    <location>
        <begin position="236"/>
        <end position="381"/>
    </location>
</feature>
<evidence type="ECO:0000259" key="6">
    <source>
        <dbReference type="SMART" id="SM00387"/>
    </source>
</evidence>
<feature type="domain" description="GAF" evidence="5">
    <location>
        <begin position="62"/>
        <end position="215"/>
    </location>
</feature>
<evidence type="ECO:0000256" key="4">
    <source>
        <dbReference type="SAM" id="MobiDB-lite"/>
    </source>
</evidence>
<dbReference type="InterPro" id="IPR003594">
    <property type="entry name" value="HATPase_dom"/>
</dbReference>
<dbReference type="PANTHER" id="PTHR24421">
    <property type="entry name" value="NITRATE/NITRITE SENSOR PROTEIN NARX-RELATED"/>
    <property type="match status" value="1"/>
</dbReference>
<protein>
    <submittedName>
        <fullName evidence="7">Histidine kinase/DNA gyrase B/HSP90-like ATPase</fullName>
    </submittedName>
</protein>
<dbReference type="GO" id="GO:0046983">
    <property type="term" value="F:protein dimerization activity"/>
    <property type="evidence" value="ECO:0007669"/>
    <property type="project" value="InterPro"/>
</dbReference>
<dbReference type="Proteomes" id="UP000321490">
    <property type="component" value="Unassembled WGS sequence"/>
</dbReference>
<dbReference type="CDD" id="cd16917">
    <property type="entry name" value="HATPase_UhpB-NarQ-NarX-like"/>
    <property type="match status" value="1"/>
</dbReference>
<comment type="caution">
    <text evidence="7">The sequence shown here is derived from an EMBL/GenBank/DDBJ whole genome shotgun (WGS) entry which is preliminary data.</text>
</comment>
<gene>
    <name evidence="7" type="ORF">JD78_01644</name>
</gene>
<dbReference type="AlphaFoldDB" id="A0A562IQ50"/>
<dbReference type="RefSeq" id="WP_166521075.1">
    <property type="nucleotide sequence ID" value="NZ_VLKF01000001.1"/>
</dbReference>
<dbReference type="InterPro" id="IPR036890">
    <property type="entry name" value="HATPase_C_sf"/>
</dbReference>
<dbReference type="PANTHER" id="PTHR24421:SF56">
    <property type="entry name" value="OXYGEN SENSOR HISTIDINE KINASE RESPONSE REGULATOR DOST"/>
    <property type="match status" value="1"/>
</dbReference>